<evidence type="ECO:0000256" key="3">
    <source>
        <dbReference type="SAM" id="MobiDB-lite"/>
    </source>
</evidence>
<organism evidence="5 6">
    <name type="scientific">Penicilliopsis zonata CBS 506.65</name>
    <dbReference type="NCBI Taxonomy" id="1073090"/>
    <lineage>
        <taxon>Eukaryota</taxon>
        <taxon>Fungi</taxon>
        <taxon>Dikarya</taxon>
        <taxon>Ascomycota</taxon>
        <taxon>Pezizomycotina</taxon>
        <taxon>Eurotiomycetes</taxon>
        <taxon>Eurotiomycetidae</taxon>
        <taxon>Eurotiales</taxon>
        <taxon>Aspergillaceae</taxon>
        <taxon>Penicilliopsis</taxon>
    </lineage>
</organism>
<dbReference type="InterPro" id="IPR016181">
    <property type="entry name" value="Acyl_CoA_acyltransferase"/>
</dbReference>
<dbReference type="OrthoDB" id="30840at2759"/>
<dbReference type="RefSeq" id="XP_022581287.1">
    <property type="nucleotide sequence ID" value="XM_022729373.1"/>
</dbReference>
<feature type="region of interest" description="Disordered" evidence="3">
    <location>
        <begin position="1"/>
        <end position="26"/>
    </location>
</feature>
<name>A0A1L9SI14_9EURO</name>
<evidence type="ECO:0000313" key="6">
    <source>
        <dbReference type="Proteomes" id="UP000184188"/>
    </source>
</evidence>
<dbReference type="GeneID" id="34615837"/>
<accession>A0A1L9SI14</accession>
<evidence type="ECO:0000313" key="5">
    <source>
        <dbReference type="EMBL" id="OJJ46777.1"/>
    </source>
</evidence>
<dbReference type="Pfam" id="PF13673">
    <property type="entry name" value="Acetyltransf_10"/>
    <property type="match status" value="1"/>
</dbReference>
<gene>
    <name evidence="5" type="ORF">ASPZODRAFT_66417</name>
</gene>
<dbReference type="PROSITE" id="PS51186">
    <property type="entry name" value="GNAT"/>
    <property type="match status" value="1"/>
</dbReference>
<dbReference type="Proteomes" id="UP000184188">
    <property type="component" value="Unassembled WGS sequence"/>
</dbReference>
<sequence length="276" mass="31367">MNEPAEFNDAAPQVEELSLPPEHDYSRLSERAAFTIDAGMQLEESEEDEEIDEDYVAVDNDDMNDLSYWFRRPPVRQRTKLDELYPFVQVLTLSNVEDCVIVESAFPEHERCSEEKFKYRLTKCPELSLGMFTLPLMKEGQPKPRPTLVAHVIATRTSASRVTDRSMQLPPNWQSERLSFEKDQPIGHEESGGTVCIHSLAVLPEHQGKQVGSTLMKSYIQRIREAMIADRLAIIAHDHLIPFYESLGFENKGPSACQFGGGGWFDMVSSFFLAVH</sequence>
<dbReference type="SUPFAM" id="SSF55729">
    <property type="entry name" value="Acyl-CoA N-acyltransferases (Nat)"/>
    <property type="match status" value="1"/>
</dbReference>
<protein>
    <recommendedName>
        <fullName evidence="4">N-acetyltransferase domain-containing protein</fullName>
    </recommendedName>
</protein>
<dbReference type="STRING" id="1073090.A0A1L9SI14"/>
<keyword evidence="6" id="KW-1185">Reference proteome</keyword>
<dbReference type="InterPro" id="IPR051635">
    <property type="entry name" value="SNAT-like"/>
</dbReference>
<keyword evidence="2" id="KW-0012">Acyltransferase</keyword>
<evidence type="ECO:0000256" key="1">
    <source>
        <dbReference type="ARBA" id="ARBA00022679"/>
    </source>
</evidence>
<dbReference type="Gene3D" id="3.40.630.30">
    <property type="match status" value="1"/>
</dbReference>
<dbReference type="PANTHER" id="PTHR10908:SF0">
    <property type="entry name" value="SEROTONIN N-ACETYLTRANSFERASE"/>
    <property type="match status" value="1"/>
</dbReference>
<evidence type="ECO:0000256" key="2">
    <source>
        <dbReference type="ARBA" id="ARBA00023315"/>
    </source>
</evidence>
<dbReference type="AlphaFoldDB" id="A0A1L9SI14"/>
<feature type="domain" description="N-acetyltransferase" evidence="4">
    <location>
        <begin position="135"/>
        <end position="276"/>
    </location>
</feature>
<dbReference type="InterPro" id="IPR000182">
    <property type="entry name" value="GNAT_dom"/>
</dbReference>
<dbReference type="CDD" id="cd04301">
    <property type="entry name" value="NAT_SF"/>
    <property type="match status" value="1"/>
</dbReference>
<dbReference type="PANTHER" id="PTHR10908">
    <property type="entry name" value="SEROTONIN N-ACETYLTRANSFERASE"/>
    <property type="match status" value="1"/>
</dbReference>
<dbReference type="GO" id="GO:0004059">
    <property type="term" value="F:aralkylamine N-acetyltransferase activity"/>
    <property type="evidence" value="ECO:0007669"/>
    <property type="project" value="TreeGrafter"/>
</dbReference>
<dbReference type="EMBL" id="KV878342">
    <property type="protein sequence ID" value="OJJ46777.1"/>
    <property type="molecule type" value="Genomic_DNA"/>
</dbReference>
<dbReference type="GO" id="GO:0005737">
    <property type="term" value="C:cytoplasm"/>
    <property type="evidence" value="ECO:0007669"/>
    <property type="project" value="TreeGrafter"/>
</dbReference>
<evidence type="ECO:0000259" key="4">
    <source>
        <dbReference type="PROSITE" id="PS51186"/>
    </source>
</evidence>
<reference evidence="6" key="1">
    <citation type="journal article" date="2017" name="Genome Biol.">
        <title>Comparative genomics reveals high biological diversity and specific adaptations in the industrially and medically important fungal genus Aspergillus.</title>
        <authorList>
            <person name="de Vries R.P."/>
            <person name="Riley R."/>
            <person name="Wiebenga A."/>
            <person name="Aguilar-Osorio G."/>
            <person name="Amillis S."/>
            <person name="Uchima C.A."/>
            <person name="Anderluh G."/>
            <person name="Asadollahi M."/>
            <person name="Askin M."/>
            <person name="Barry K."/>
            <person name="Battaglia E."/>
            <person name="Bayram O."/>
            <person name="Benocci T."/>
            <person name="Braus-Stromeyer S.A."/>
            <person name="Caldana C."/>
            <person name="Canovas D."/>
            <person name="Cerqueira G.C."/>
            <person name="Chen F."/>
            <person name="Chen W."/>
            <person name="Choi C."/>
            <person name="Clum A."/>
            <person name="Dos Santos R.A."/>
            <person name="Damasio A.R."/>
            <person name="Diallinas G."/>
            <person name="Emri T."/>
            <person name="Fekete E."/>
            <person name="Flipphi M."/>
            <person name="Freyberg S."/>
            <person name="Gallo A."/>
            <person name="Gournas C."/>
            <person name="Habgood R."/>
            <person name="Hainaut M."/>
            <person name="Harispe M.L."/>
            <person name="Henrissat B."/>
            <person name="Hilden K.S."/>
            <person name="Hope R."/>
            <person name="Hossain A."/>
            <person name="Karabika E."/>
            <person name="Karaffa L."/>
            <person name="Karanyi Z."/>
            <person name="Krasevec N."/>
            <person name="Kuo A."/>
            <person name="Kusch H."/>
            <person name="LaButti K."/>
            <person name="Lagendijk E.L."/>
            <person name="Lapidus A."/>
            <person name="Levasseur A."/>
            <person name="Lindquist E."/>
            <person name="Lipzen A."/>
            <person name="Logrieco A.F."/>
            <person name="MacCabe A."/>
            <person name="Maekelae M.R."/>
            <person name="Malavazi I."/>
            <person name="Melin P."/>
            <person name="Meyer V."/>
            <person name="Mielnichuk N."/>
            <person name="Miskei M."/>
            <person name="Molnar A.P."/>
            <person name="Mule G."/>
            <person name="Ngan C.Y."/>
            <person name="Orejas M."/>
            <person name="Orosz E."/>
            <person name="Ouedraogo J.P."/>
            <person name="Overkamp K.M."/>
            <person name="Park H.-S."/>
            <person name="Perrone G."/>
            <person name="Piumi F."/>
            <person name="Punt P.J."/>
            <person name="Ram A.F."/>
            <person name="Ramon A."/>
            <person name="Rauscher S."/>
            <person name="Record E."/>
            <person name="Riano-Pachon D.M."/>
            <person name="Robert V."/>
            <person name="Roehrig J."/>
            <person name="Ruller R."/>
            <person name="Salamov A."/>
            <person name="Salih N.S."/>
            <person name="Samson R.A."/>
            <person name="Sandor E."/>
            <person name="Sanguinetti M."/>
            <person name="Schuetze T."/>
            <person name="Sepcic K."/>
            <person name="Shelest E."/>
            <person name="Sherlock G."/>
            <person name="Sophianopoulou V."/>
            <person name="Squina F.M."/>
            <person name="Sun H."/>
            <person name="Susca A."/>
            <person name="Todd R.B."/>
            <person name="Tsang A."/>
            <person name="Unkles S.E."/>
            <person name="van de Wiele N."/>
            <person name="van Rossen-Uffink D."/>
            <person name="Oliveira J.V."/>
            <person name="Vesth T.C."/>
            <person name="Visser J."/>
            <person name="Yu J.-H."/>
            <person name="Zhou M."/>
            <person name="Andersen M.R."/>
            <person name="Archer D.B."/>
            <person name="Baker S.E."/>
            <person name="Benoit I."/>
            <person name="Brakhage A.A."/>
            <person name="Braus G.H."/>
            <person name="Fischer R."/>
            <person name="Frisvad J.C."/>
            <person name="Goldman G.H."/>
            <person name="Houbraken J."/>
            <person name="Oakley B."/>
            <person name="Pocsi I."/>
            <person name="Scazzocchio C."/>
            <person name="Seiboth B."/>
            <person name="vanKuyk P.A."/>
            <person name="Wortman J."/>
            <person name="Dyer P.S."/>
            <person name="Grigoriev I.V."/>
        </authorList>
    </citation>
    <scope>NUCLEOTIDE SEQUENCE [LARGE SCALE GENOMIC DNA]</scope>
    <source>
        <strain evidence="6">CBS 506.65</strain>
    </source>
</reference>
<proteinExistence type="predicted"/>
<keyword evidence="1" id="KW-0808">Transferase</keyword>
<dbReference type="VEuPathDB" id="FungiDB:ASPZODRAFT_66417"/>